<dbReference type="Proteomes" id="UP000032633">
    <property type="component" value="Chromosome"/>
</dbReference>
<keyword evidence="4" id="KW-1185">Reference proteome</keyword>
<dbReference type="AlphaFoldDB" id="A0A0D5NP02"/>
<reference evidence="4" key="2">
    <citation type="submission" date="2015-03" db="EMBL/GenBank/DDBJ databases">
        <title>Genome sequence of Paenibacillus beijingensis strain DSM 24997T.</title>
        <authorList>
            <person name="Kwak Y."/>
            <person name="Shin J.-H."/>
        </authorList>
    </citation>
    <scope>NUCLEOTIDE SEQUENCE [LARGE SCALE GENOMIC DNA]</scope>
    <source>
        <strain evidence="4">DSM 24997</strain>
    </source>
</reference>
<dbReference type="InterPro" id="IPR036938">
    <property type="entry name" value="PAP2/HPO_sf"/>
</dbReference>
<feature type="transmembrane region" description="Helical" evidence="1">
    <location>
        <begin position="89"/>
        <end position="106"/>
    </location>
</feature>
<name>A0A0D5NP02_9BACL</name>
<feature type="transmembrane region" description="Helical" evidence="1">
    <location>
        <begin position="7"/>
        <end position="28"/>
    </location>
</feature>
<dbReference type="InterPro" id="IPR000326">
    <property type="entry name" value="PAP2/HPO"/>
</dbReference>
<dbReference type="SUPFAM" id="SSF48317">
    <property type="entry name" value="Acid phosphatase/Vanadium-dependent haloperoxidase"/>
    <property type="match status" value="1"/>
</dbReference>
<feature type="transmembrane region" description="Helical" evidence="1">
    <location>
        <begin position="186"/>
        <end position="204"/>
    </location>
</feature>
<feature type="transmembrane region" description="Helical" evidence="1">
    <location>
        <begin position="126"/>
        <end position="148"/>
    </location>
</feature>
<dbReference type="PATRIC" id="fig|1126833.4.peg.4796"/>
<keyword evidence="1" id="KW-0472">Membrane</keyword>
<accession>A0A0D5NP02</accession>
<feature type="transmembrane region" description="Helical" evidence="1">
    <location>
        <begin position="61"/>
        <end position="82"/>
    </location>
</feature>
<dbReference type="SMART" id="SM00014">
    <property type="entry name" value="acidPPc"/>
    <property type="match status" value="1"/>
</dbReference>
<dbReference type="KEGG" id="pbj:VN24_21840"/>
<proteinExistence type="predicted"/>
<evidence type="ECO:0000256" key="1">
    <source>
        <dbReference type="SAM" id="Phobius"/>
    </source>
</evidence>
<dbReference type="CDD" id="cd03392">
    <property type="entry name" value="PAP2_like_2"/>
    <property type="match status" value="1"/>
</dbReference>
<dbReference type="Gene3D" id="1.20.144.10">
    <property type="entry name" value="Phosphatidic acid phosphatase type 2/haloperoxidase"/>
    <property type="match status" value="2"/>
</dbReference>
<dbReference type="STRING" id="1126833.VN24_21840"/>
<dbReference type="PANTHER" id="PTHR14969">
    <property type="entry name" value="SPHINGOSINE-1-PHOSPHATE PHOSPHOHYDROLASE"/>
    <property type="match status" value="1"/>
</dbReference>
<dbReference type="Pfam" id="PF01569">
    <property type="entry name" value="PAP2"/>
    <property type="match status" value="1"/>
</dbReference>
<evidence type="ECO:0000259" key="2">
    <source>
        <dbReference type="SMART" id="SM00014"/>
    </source>
</evidence>
<dbReference type="EMBL" id="CP011058">
    <property type="protein sequence ID" value="AJY76727.1"/>
    <property type="molecule type" value="Genomic_DNA"/>
</dbReference>
<evidence type="ECO:0000313" key="4">
    <source>
        <dbReference type="Proteomes" id="UP000032633"/>
    </source>
</evidence>
<organism evidence="3 4">
    <name type="scientific">Paenibacillus beijingensis</name>
    <dbReference type="NCBI Taxonomy" id="1126833"/>
    <lineage>
        <taxon>Bacteria</taxon>
        <taxon>Bacillati</taxon>
        <taxon>Bacillota</taxon>
        <taxon>Bacilli</taxon>
        <taxon>Bacillales</taxon>
        <taxon>Paenibacillaceae</taxon>
        <taxon>Paenibacillus</taxon>
    </lineage>
</organism>
<feature type="transmembrane region" description="Helical" evidence="1">
    <location>
        <begin position="160"/>
        <end position="180"/>
    </location>
</feature>
<dbReference type="PANTHER" id="PTHR14969:SF13">
    <property type="entry name" value="AT30094P"/>
    <property type="match status" value="1"/>
</dbReference>
<dbReference type="RefSeq" id="WP_045672152.1">
    <property type="nucleotide sequence ID" value="NZ_CP011058.1"/>
</dbReference>
<keyword evidence="1" id="KW-0812">Transmembrane</keyword>
<dbReference type="OrthoDB" id="9789113at2"/>
<gene>
    <name evidence="3" type="ORF">VN24_21840</name>
</gene>
<feature type="domain" description="Phosphatidic acid phosphatase type 2/haloperoxidase" evidence="2">
    <location>
        <begin position="89"/>
        <end position="201"/>
    </location>
</feature>
<reference evidence="3 4" key="1">
    <citation type="journal article" date="2015" name="J. Biotechnol.">
        <title>Complete genome sequence of Paenibacillus beijingensis 7188(T) (=DSM 24997(T)), a novel rhizobacterium from jujube garden soil.</title>
        <authorList>
            <person name="Kwak Y."/>
            <person name="Shin J.H."/>
        </authorList>
    </citation>
    <scope>NUCLEOTIDE SEQUENCE [LARGE SCALE GENOMIC DNA]</scope>
    <source>
        <strain evidence="3 4">DSM 24997</strain>
    </source>
</reference>
<sequence>MNIVRLRFSAFGLTVLLGLAFLMVGFYVEFGQIRRFDAAGSAFVARFECPVMTAVMKGLTFIGSPAMTLLLTVAASLFLYFAAGHRRETIFFITVVAGALLLNPFMKNLFHRERPNTNRLIEVTGLSFPSGHSMAAFALYGTLCYLLWRNVSHAAGRTLLIASGLFMTAGIGISRIYLGVHYPSDVLGGYLATAAWLCLSICMFNKRLSRP</sequence>
<dbReference type="HOGENOM" id="CLU_072573_3_3_9"/>
<evidence type="ECO:0000313" key="3">
    <source>
        <dbReference type="EMBL" id="AJY76727.1"/>
    </source>
</evidence>
<keyword evidence="1" id="KW-1133">Transmembrane helix</keyword>
<protein>
    <recommendedName>
        <fullName evidence="2">Phosphatidic acid phosphatase type 2/haloperoxidase domain-containing protein</fullName>
    </recommendedName>
</protein>